<dbReference type="InterPro" id="IPR001709">
    <property type="entry name" value="Flavoprot_Pyr_Nucl_cyt_Rdtase"/>
</dbReference>
<dbReference type="GO" id="GO:0003958">
    <property type="term" value="F:NADPH-hemoprotein reductase activity"/>
    <property type="evidence" value="ECO:0007669"/>
    <property type="project" value="UniProtKB-EC"/>
</dbReference>
<evidence type="ECO:0000256" key="4">
    <source>
        <dbReference type="ARBA" id="ARBA00022643"/>
    </source>
</evidence>
<dbReference type="Gene3D" id="3.40.50.80">
    <property type="entry name" value="Nucleotide-binding domain of ferredoxin-NADP reductase (FNR) module"/>
    <property type="match status" value="1"/>
</dbReference>
<dbReference type="InterPro" id="IPR003097">
    <property type="entry name" value="CysJ-like_FAD-binding"/>
</dbReference>
<keyword evidence="7" id="KW-0560">Oxidoreductase</keyword>
<gene>
    <name evidence="11" type="ORF">NKR23_g10479</name>
</gene>
<keyword evidence="3" id="KW-0285">Flavoprotein</keyword>
<dbReference type="PANTHER" id="PTHR19384:SF17">
    <property type="entry name" value="NADPH--CYTOCHROME P450 REDUCTASE"/>
    <property type="match status" value="1"/>
</dbReference>
<keyword evidence="6" id="KW-0521">NADP</keyword>
<dbReference type="Gene3D" id="1.20.990.10">
    <property type="entry name" value="NADPH-cytochrome p450 Reductase, Chain A, domain 3"/>
    <property type="match status" value="1"/>
</dbReference>
<sequence length="697" mass="76320">MHRYIGQHWDDVAVLFVLTTFLYAYAQSFLLPPKREPGYEQFFLSPQVVDGLVNKAGEHESKAGRDIGRQLKQTGKDVVVFWGSQSGNSARLAKQLARELQAVHGIAATAEDLAMYDPATIESIPSGAAVGFIVSTFGEGDPPDSAADLDEWLCGWRLRSEGGERSLAGLRYFAFGLGSTKYQHYNRFVDVLDTSLSAAGARRLGKLGKQDESLRSDGCWVEWKGDVARELLACVPRRAAAHLKSMHEADIDVVDVPDARSAGRVLADQEALLSSSGASAVYAAPVSAARVLSATSDTRQGSARTYLHLEFDISGARAQFAYSTGDHVALWPANTDQEVRRLARLFGWGAEKLGCAVSLRPSSGLPDSSGLPLGSLTTRGALLRYYLDIQGLVSRELGGLLEHFAPTAEAQTRARELLSDPDAWNARVVVNHLTLGKLMQLVEPPEDVLWPAELFALLVQTMPRLQPRYFSIASSPAVSGRRLAITVGVIVQDLPDGGRFHGLATNFLHGLQQEEEQRGSRRAPQRSASTVVLHIRRSNFKLPAEHSRPVVMIAAGSGVAPFLAFAQEREALHRAGQTVGRTMLFFGCRAREQDYLYAEEWARLGQHGFFDVYAAFSRSGPHKQYVQHLVKQRAQEVRSLILEDAAACYICGSVKMARDVKQALVAVLAEGTGGVAEARDRLDWMKSTQLLREDVWA</sequence>
<dbReference type="GO" id="GO:0010181">
    <property type="term" value="F:FMN binding"/>
    <property type="evidence" value="ECO:0007669"/>
    <property type="project" value="InterPro"/>
</dbReference>
<dbReference type="InterPro" id="IPR008254">
    <property type="entry name" value="Flavodoxin/NO_synth"/>
</dbReference>
<evidence type="ECO:0000256" key="7">
    <source>
        <dbReference type="ARBA" id="ARBA00023002"/>
    </source>
</evidence>
<dbReference type="GO" id="GO:0050660">
    <property type="term" value="F:flavin adenine dinucleotide binding"/>
    <property type="evidence" value="ECO:0007669"/>
    <property type="project" value="TreeGrafter"/>
</dbReference>
<feature type="domain" description="FAD-binding FR-type" evidence="10">
    <location>
        <begin position="279"/>
        <end position="543"/>
    </location>
</feature>
<evidence type="ECO:0000313" key="11">
    <source>
        <dbReference type="EMBL" id="KAJ9133812.1"/>
    </source>
</evidence>
<dbReference type="Pfam" id="PF00667">
    <property type="entry name" value="FAD_binding_1"/>
    <property type="match status" value="1"/>
</dbReference>
<dbReference type="Gene3D" id="3.40.50.360">
    <property type="match status" value="1"/>
</dbReference>
<evidence type="ECO:0000256" key="3">
    <source>
        <dbReference type="ARBA" id="ARBA00022630"/>
    </source>
</evidence>
<evidence type="ECO:0000256" key="5">
    <source>
        <dbReference type="ARBA" id="ARBA00022827"/>
    </source>
</evidence>
<dbReference type="Pfam" id="PF00258">
    <property type="entry name" value="Flavodoxin_1"/>
    <property type="match status" value="1"/>
</dbReference>
<evidence type="ECO:0000313" key="12">
    <source>
        <dbReference type="Proteomes" id="UP001174694"/>
    </source>
</evidence>
<dbReference type="SUPFAM" id="SSF52343">
    <property type="entry name" value="Ferredoxin reductase-like, C-terminal NADP-linked domain"/>
    <property type="match status" value="1"/>
</dbReference>
<keyword evidence="12" id="KW-1185">Reference proteome</keyword>
<name>A0AA38VLF3_9PEZI</name>
<dbReference type="Pfam" id="PF00175">
    <property type="entry name" value="NAD_binding_1"/>
    <property type="match status" value="1"/>
</dbReference>
<evidence type="ECO:0000259" key="10">
    <source>
        <dbReference type="PROSITE" id="PS51384"/>
    </source>
</evidence>
<evidence type="ECO:0000256" key="1">
    <source>
        <dbReference type="ARBA" id="ARBA00001917"/>
    </source>
</evidence>
<dbReference type="EC" id="1.6.2.4" evidence="8"/>
<dbReference type="InterPro" id="IPR023173">
    <property type="entry name" value="NADPH_Cyt_P450_Rdtase_alpha"/>
</dbReference>
<protein>
    <recommendedName>
        <fullName evidence="8">NADPH--hemoprotein reductase</fullName>
        <ecNumber evidence="8">1.6.2.4</ecNumber>
    </recommendedName>
</protein>
<dbReference type="InterPro" id="IPR001094">
    <property type="entry name" value="Flavdoxin-like"/>
</dbReference>
<evidence type="ECO:0000256" key="2">
    <source>
        <dbReference type="ARBA" id="ARBA00001974"/>
    </source>
</evidence>
<organism evidence="11 12">
    <name type="scientific">Pleurostoma richardsiae</name>
    <dbReference type="NCBI Taxonomy" id="41990"/>
    <lineage>
        <taxon>Eukaryota</taxon>
        <taxon>Fungi</taxon>
        <taxon>Dikarya</taxon>
        <taxon>Ascomycota</taxon>
        <taxon>Pezizomycotina</taxon>
        <taxon>Sordariomycetes</taxon>
        <taxon>Sordariomycetidae</taxon>
        <taxon>Calosphaeriales</taxon>
        <taxon>Pleurostomataceae</taxon>
        <taxon>Pleurostoma</taxon>
    </lineage>
</organism>
<dbReference type="PROSITE" id="PS50902">
    <property type="entry name" value="FLAVODOXIN_LIKE"/>
    <property type="match status" value="1"/>
</dbReference>
<evidence type="ECO:0000256" key="8">
    <source>
        <dbReference type="ARBA" id="ARBA00023797"/>
    </source>
</evidence>
<dbReference type="InterPro" id="IPR029039">
    <property type="entry name" value="Flavoprotein-like_sf"/>
</dbReference>
<proteinExistence type="predicted"/>
<dbReference type="EMBL" id="JANBVO010000047">
    <property type="protein sequence ID" value="KAJ9133812.1"/>
    <property type="molecule type" value="Genomic_DNA"/>
</dbReference>
<dbReference type="PRINTS" id="PR00369">
    <property type="entry name" value="FLAVODOXIN"/>
</dbReference>
<dbReference type="AlphaFoldDB" id="A0AA38VLF3"/>
<dbReference type="GO" id="GO:0005829">
    <property type="term" value="C:cytosol"/>
    <property type="evidence" value="ECO:0007669"/>
    <property type="project" value="TreeGrafter"/>
</dbReference>
<comment type="cofactor">
    <cofactor evidence="2">
        <name>FAD</name>
        <dbReference type="ChEBI" id="CHEBI:57692"/>
    </cofactor>
</comment>
<dbReference type="SUPFAM" id="SSF63380">
    <property type="entry name" value="Riboflavin synthase domain-like"/>
    <property type="match status" value="1"/>
</dbReference>
<dbReference type="PROSITE" id="PS51384">
    <property type="entry name" value="FAD_FR"/>
    <property type="match status" value="1"/>
</dbReference>
<dbReference type="PANTHER" id="PTHR19384">
    <property type="entry name" value="NITRIC OXIDE SYNTHASE-RELATED"/>
    <property type="match status" value="1"/>
</dbReference>
<dbReference type="InterPro" id="IPR017938">
    <property type="entry name" value="Riboflavin_synthase-like_b-brl"/>
</dbReference>
<comment type="caution">
    <text evidence="11">The sequence shown here is derived from an EMBL/GenBank/DDBJ whole genome shotgun (WGS) entry which is preliminary data.</text>
</comment>
<dbReference type="Proteomes" id="UP001174694">
    <property type="component" value="Unassembled WGS sequence"/>
</dbReference>
<keyword evidence="4" id="KW-0288">FMN</keyword>
<dbReference type="InterPro" id="IPR017927">
    <property type="entry name" value="FAD-bd_FR_type"/>
</dbReference>
<comment type="cofactor">
    <cofactor evidence="1">
        <name>FMN</name>
        <dbReference type="ChEBI" id="CHEBI:58210"/>
    </cofactor>
</comment>
<dbReference type="PRINTS" id="PR00371">
    <property type="entry name" value="FPNCR"/>
</dbReference>
<dbReference type="InterPro" id="IPR039261">
    <property type="entry name" value="FNR_nucleotide-bd"/>
</dbReference>
<accession>A0AA38VLF3</accession>
<feature type="domain" description="Flavodoxin-like" evidence="9">
    <location>
        <begin position="78"/>
        <end position="228"/>
    </location>
</feature>
<dbReference type="SUPFAM" id="SSF52218">
    <property type="entry name" value="Flavoproteins"/>
    <property type="match status" value="1"/>
</dbReference>
<keyword evidence="5" id="KW-0274">FAD</keyword>
<evidence type="ECO:0000256" key="6">
    <source>
        <dbReference type="ARBA" id="ARBA00022857"/>
    </source>
</evidence>
<evidence type="ECO:0000259" key="9">
    <source>
        <dbReference type="PROSITE" id="PS50902"/>
    </source>
</evidence>
<dbReference type="Gene3D" id="2.40.30.10">
    <property type="entry name" value="Translation factors"/>
    <property type="match status" value="1"/>
</dbReference>
<dbReference type="InterPro" id="IPR001433">
    <property type="entry name" value="OxRdtase_FAD/NAD-bd"/>
</dbReference>
<reference evidence="11" key="1">
    <citation type="submission" date="2022-07" db="EMBL/GenBank/DDBJ databases">
        <title>Fungi with potential for degradation of polypropylene.</title>
        <authorList>
            <person name="Gostincar C."/>
        </authorList>
    </citation>
    <scope>NUCLEOTIDE SEQUENCE</scope>
    <source>
        <strain evidence="11">EXF-13308</strain>
    </source>
</reference>